<proteinExistence type="predicted"/>
<protein>
    <recommendedName>
        <fullName evidence="1">HTH cro/C1-type domain-containing protein</fullName>
    </recommendedName>
</protein>
<dbReference type="InterPro" id="IPR052345">
    <property type="entry name" value="Rad_response_metalloprotease"/>
</dbReference>
<dbReference type="Gene3D" id="1.10.10.2910">
    <property type="match status" value="1"/>
</dbReference>
<dbReference type="CDD" id="cd00093">
    <property type="entry name" value="HTH_XRE"/>
    <property type="match status" value="1"/>
</dbReference>
<evidence type="ECO:0000259" key="1">
    <source>
        <dbReference type="PROSITE" id="PS50943"/>
    </source>
</evidence>
<dbReference type="EMBL" id="CP001650">
    <property type="protein sequence ID" value="ADF51757.1"/>
    <property type="molecule type" value="Genomic_DNA"/>
</dbReference>
<accession>D5BK77</accession>
<keyword evidence="3" id="KW-1185">Reference proteome</keyword>
<dbReference type="PROSITE" id="PS50943">
    <property type="entry name" value="HTH_CROC1"/>
    <property type="match status" value="1"/>
</dbReference>
<reference evidence="2 3" key="1">
    <citation type="journal article" date="2010" name="BMC Genomics">
        <title>The complete genome of Zunongwangia profunda SM-A87 reveals its adaptation to the deep-sea environment and ecological role in sedimentary organic nitrogen degradation.</title>
        <authorList>
            <person name="Qin Q.L."/>
            <person name="Zhang X.Y."/>
            <person name="Wang X.M."/>
            <person name="Liu G.M."/>
            <person name="Chen X.L."/>
            <person name="Xie B.B."/>
            <person name="Dang H.Y."/>
            <person name="Zhou B.C."/>
            <person name="Yu J."/>
            <person name="Zhang Y.Z."/>
        </authorList>
    </citation>
    <scope>NUCLEOTIDE SEQUENCE [LARGE SCALE GENOMIC DNA]</scope>
    <source>
        <strain evidence="3">DSM 18752 / CCTCC AB 206139 / SM-A87</strain>
    </source>
</reference>
<evidence type="ECO:0000313" key="3">
    <source>
        <dbReference type="Proteomes" id="UP000001654"/>
    </source>
</evidence>
<gene>
    <name evidence="2" type="ordered locus">ZPR_1421</name>
</gene>
<evidence type="ECO:0000313" key="2">
    <source>
        <dbReference type="EMBL" id="ADF51757.1"/>
    </source>
</evidence>
<dbReference type="PANTHER" id="PTHR43236">
    <property type="entry name" value="ANTITOXIN HIGA1"/>
    <property type="match status" value="1"/>
</dbReference>
<dbReference type="KEGG" id="zpr:ZPR_1421"/>
<dbReference type="Pfam" id="PF06114">
    <property type="entry name" value="Peptidase_M78"/>
    <property type="match status" value="1"/>
</dbReference>
<organism evidence="2 3">
    <name type="scientific">Zunongwangia profunda (strain DSM 18752 / CCTCC AB 206139 / SM-A87)</name>
    <name type="common">Wangia profunda</name>
    <dbReference type="NCBI Taxonomy" id="655815"/>
    <lineage>
        <taxon>Bacteria</taxon>
        <taxon>Pseudomonadati</taxon>
        <taxon>Bacteroidota</taxon>
        <taxon>Flavobacteriia</taxon>
        <taxon>Flavobacteriales</taxon>
        <taxon>Flavobacteriaceae</taxon>
        <taxon>Zunongwangia</taxon>
    </lineage>
</organism>
<dbReference type="AlphaFoldDB" id="D5BK77"/>
<dbReference type="InterPro" id="IPR001387">
    <property type="entry name" value="Cro/C1-type_HTH"/>
</dbReference>
<dbReference type="HOGENOM" id="CLU_053651_1_1_10"/>
<name>D5BK77_ZUNPS</name>
<dbReference type="STRING" id="655815.ZPR_1421"/>
<sequence length="322" mass="37848">MGIKQGTLSKIENEFLSIDDDLVERFATILNYPVNFFYQKKDVHLISGHYRKKITLPQKEVRKQQSKMTILEWHLEKMVSSIELPEPNLPKWNCNFDGSPEICANYIREFWKVPRGRIENLTKLIEDNGIVVIPLDLGKLDGLSVFTQSGIPVIFVNKSMSGDRHRFNLAHELGHLIMHFAQKIDESRDVEDEAHLFASELLIPSREIKPHLVKITIEKLAELKRYWKVSMQAILFKSYKQLSLITQNQYHYLWKQMSYLGYRKKEPVFIPVEKAKLVREIIDLHLNDLEYSKSELSTLLNITEREFDKLYFDENSNLRVLV</sequence>
<dbReference type="PANTHER" id="PTHR43236:SF1">
    <property type="entry name" value="BLL7220 PROTEIN"/>
    <property type="match status" value="1"/>
</dbReference>
<dbReference type="Proteomes" id="UP000001654">
    <property type="component" value="Chromosome"/>
</dbReference>
<dbReference type="eggNOG" id="COG2856">
    <property type="taxonomic scope" value="Bacteria"/>
</dbReference>
<dbReference type="InterPro" id="IPR010359">
    <property type="entry name" value="IrrE_HExxH"/>
</dbReference>
<feature type="domain" description="HTH cro/C1-type" evidence="1">
    <location>
        <begin position="1"/>
        <end position="37"/>
    </location>
</feature>